<accession>A0A2S4JXQ5</accession>
<name>A0A2S4JXQ5_9SPIO</name>
<dbReference type="InterPro" id="IPR013785">
    <property type="entry name" value="Aldolase_TIM"/>
</dbReference>
<protein>
    <recommendedName>
        <fullName evidence="3">Dihydroorotate dehydrogenase domain-containing protein</fullName>
    </recommendedName>
</protein>
<keyword evidence="2" id="KW-1185">Reference proteome</keyword>
<dbReference type="EMBL" id="LPWH01000017">
    <property type="protein sequence ID" value="POR04309.1"/>
    <property type="molecule type" value="Genomic_DNA"/>
</dbReference>
<dbReference type="Proteomes" id="UP000237350">
    <property type="component" value="Unassembled WGS sequence"/>
</dbReference>
<dbReference type="RefSeq" id="WP_103679511.1">
    <property type="nucleotide sequence ID" value="NZ_LPWH01000017.1"/>
</dbReference>
<evidence type="ECO:0000313" key="1">
    <source>
        <dbReference type="EMBL" id="POR04309.1"/>
    </source>
</evidence>
<dbReference type="OrthoDB" id="9794954at2"/>
<dbReference type="SUPFAM" id="SSF51395">
    <property type="entry name" value="FMN-linked oxidoreductases"/>
    <property type="match status" value="1"/>
</dbReference>
<gene>
    <name evidence="1" type="ORF">AU468_03325</name>
</gene>
<reference evidence="2" key="1">
    <citation type="submission" date="2015-12" db="EMBL/GenBank/DDBJ databases">
        <authorList>
            <person name="Lodha T.D."/>
            <person name="Chintalapati S."/>
            <person name="Chintalapati V.R."/>
            <person name="Sravanthi T."/>
        </authorList>
    </citation>
    <scope>NUCLEOTIDE SEQUENCE [LARGE SCALE GENOMIC DNA]</scope>
    <source>
        <strain evidence="2">JC133</strain>
    </source>
</reference>
<sequence>MIDLNVTYAGLSLKSPVIVEFLDTLPPPEIVDNLNTVGAGAVVLPPLDEDWLSWSENDQEITGNNQTDGAIRDSEKIRRRLNYNSYLEHVEKLTDLTEIPIITPLQCGRRGEWLNTTRAMEKAGAGAVILMPLREERCRAMRSDRLEKEILRTSAAVAPKTNIPVTVQLPAAPYGMQALVHTLGESSVKGIFLKSSAALTAIDIETISTDSRAIQDRRSDAEFVTVLSSIQLLYRRVAPHIAARLPLGQPDSLAESILAGATLGTIPVGAGKETEAGSWAKDYQEALLRWMRRKGFASLFDLRGSLSESRRSSSLENPGEHET</sequence>
<evidence type="ECO:0000313" key="2">
    <source>
        <dbReference type="Proteomes" id="UP000237350"/>
    </source>
</evidence>
<proteinExistence type="predicted"/>
<organism evidence="1 2">
    <name type="scientific">Alkalispirochaeta sphaeroplastigenens</name>
    <dbReference type="NCBI Taxonomy" id="1187066"/>
    <lineage>
        <taxon>Bacteria</taxon>
        <taxon>Pseudomonadati</taxon>
        <taxon>Spirochaetota</taxon>
        <taxon>Spirochaetia</taxon>
        <taxon>Spirochaetales</taxon>
        <taxon>Spirochaetaceae</taxon>
        <taxon>Alkalispirochaeta</taxon>
    </lineage>
</organism>
<dbReference type="Gene3D" id="3.20.20.70">
    <property type="entry name" value="Aldolase class I"/>
    <property type="match status" value="1"/>
</dbReference>
<comment type="caution">
    <text evidence="1">The sequence shown here is derived from an EMBL/GenBank/DDBJ whole genome shotgun (WGS) entry which is preliminary data.</text>
</comment>
<evidence type="ECO:0008006" key="3">
    <source>
        <dbReference type="Google" id="ProtNLM"/>
    </source>
</evidence>
<dbReference type="AlphaFoldDB" id="A0A2S4JXQ5"/>